<accession>A0ABQ2LDB7</accession>
<dbReference type="Gene3D" id="1.10.260.40">
    <property type="entry name" value="lambda repressor-like DNA-binding domains"/>
    <property type="match status" value="1"/>
</dbReference>
<evidence type="ECO:0000313" key="2">
    <source>
        <dbReference type="EMBL" id="GGO11668.1"/>
    </source>
</evidence>
<dbReference type="Proteomes" id="UP000602381">
    <property type="component" value="Unassembled WGS sequence"/>
</dbReference>
<dbReference type="InterPro" id="IPR010982">
    <property type="entry name" value="Lambda_DNA-bd_dom_sf"/>
</dbReference>
<dbReference type="RefSeq" id="WP_150006412.1">
    <property type="nucleotide sequence ID" value="NZ_BMOV01000004.1"/>
</dbReference>
<reference evidence="3" key="1">
    <citation type="journal article" date="2019" name="Int. J. Syst. Evol. Microbiol.">
        <title>The Global Catalogue of Microorganisms (GCM) 10K type strain sequencing project: providing services to taxonomists for standard genome sequencing and annotation.</title>
        <authorList>
            <consortium name="The Broad Institute Genomics Platform"/>
            <consortium name="The Broad Institute Genome Sequencing Center for Infectious Disease"/>
            <person name="Wu L."/>
            <person name="Ma J."/>
        </authorList>
    </citation>
    <scope>NUCLEOTIDE SEQUENCE [LARGE SCALE GENOMIC DNA]</scope>
    <source>
        <strain evidence="3">JCM 17843</strain>
    </source>
</reference>
<dbReference type="CDD" id="cd00093">
    <property type="entry name" value="HTH_XRE"/>
    <property type="match status" value="1"/>
</dbReference>
<evidence type="ECO:0000313" key="3">
    <source>
        <dbReference type="Proteomes" id="UP000602381"/>
    </source>
</evidence>
<dbReference type="Pfam" id="PF01381">
    <property type="entry name" value="HTH_3"/>
    <property type="match status" value="1"/>
</dbReference>
<dbReference type="EMBL" id="BMOV01000004">
    <property type="protein sequence ID" value="GGO11668.1"/>
    <property type="molecule type" value="Genomic_DNA"/>
</dbReference>
<sequence>MSSKSYDIIEIFSSHLCRAARGLLGWSQAELADRAHVGRSTLADFERGRRVPIRNNIVAIVTALEDGGVLFIGPDSAGKEGVRLRKK</sequence>
<dbReference type="PROSITE" id="PS50943">
    <property type="entry name" value="HTH_CROC1"/>
    <property type="match status" value="1"/>
</dbReference>
<dbReference type="SUPFAM" id="SSF47413">
    <property type="entry name" value="lambda repressor-like DNA-binding domains"/>
    <property type="match status" value="1"/>
</dbReference>
<keyword evidence="3" id="KW-1185">Reference proteome</keyword>
<comment type="caution">
    <text evidence="2">The sequence shown here is derived from an EMBL/GenBank/DDBJ whole genome shotgun (WGS) entry which is preliminary data.</text>
</comment>
<organism evidence="2 3">
    <name type="scientific">Iodidimonas muriae</name>
    <dbReference type="NCBI Taxonomy" id="261467"/>
    <lineage>
        <taxon>Bacteria</taxon>
        <taxon>Pseudomonadati</taxon>
        <taxon>Pseudomonadota</taxon>
        <taxon>Alphaproteobacteria</taxon>
        <taxon>Iodidimonadales</taxon>
        <taxon>Iodidimonadaceae</taxon>
        <taxon>Iodidimonas</taxon>
    </lineage>
</organism>
<gene>
    <name evidence="2" type="ORF">GCM10007972_15660</name>
</gene>
<proteinExistence type="predicted"/>
<evidence type="ECO:0000259" key="1">
    <source>
        <dbReference type="PROSITE" id="PS50943"/>
    </source>
</evidence>
<feature type="domain" description="HTH cro/C1-type" evidence="1">
    <location>
        <begin position="18"/>
        <end position="65"/>
    </location>
</feature>
<name>A0ABQ2LDB7_9PROT</name>
<protein>
    <submittedName>
        <fullName evidence="2">Transcriptional regulator</fullName>
    </submittedName>
</protein>
<dbReference type="InterPro" id="IPR001387">
    <property type="entry name" value="Cro/C1-type_HTH"/>
</dbReference>
<dbReference type="SMART" id="SM00530">
    <property type="entry name" value="HTH_XRE"/>
    <property type="match status" value="1"/>
</dbReference>